<dbReference type="OrthoDB" id="5412at2"/>
<dbReference type="AlphaFoldDB" id="A0A347ZQ68"/>
<evidence type="ECO:0000313" key="2">
    <source>
        <dbReference type="EMBL" id="REG06223.1"/>
    </source>
</evidence>
<proteinExistence type="predicted"/>
<organism evidence="2 3">
    <name type="scientific">Pelolinea submarina</name>
    <dbReference type="NCBI Taxonomy" id="913107"/>
    <lineage>
        <taxon>Bacteria</taxon>
        <taxon>Bacillati</taxon>
        <taxon>Chloroflexota</taxon>
        <taxon>Anaerolineae</taxon>
        <taxon>Anaerolineales</taxon>
        <taxon>Anaerolineaceae</taxon>
        <taxon>Pelolinea</taxon>
    </lineage>
</organism>
<gene>
    <name evidence="2" type="ORF">DFR64_2655</name>
</gene>
<evidence type="ECO:0000313" key="3">
    <source>
        <dbReference type="Proteomes" id="UP000256388"/>
    </source>
</evidence>
<comment type="caution">
    <text evidence="2">The sequence shown here is derived from an EMBL/GenBank/DDBJ whole genome shotgun (WGS) entry which is preliminary data.</text>
</comment>
<dbReference type="RefSeq" id="WP_116225920.1">
    <property type="nucleotide sequence ID" value="NZ_AP018437.1"/>
</dbReference>
<dbReference type="Proteomes" id="UP000256388">
    <property type="component" value="Unassembled WGS sequence"/>
</dbReference>
<feature type="region of interest" description="Disordered" evidence="1">
    <location>
        <begin position="67"/>
        <end position="91"/>
    </location>
</feature>
<sequence>MSLIEEIKRYAGSIPADFKEKKGVCDLAFVVAERKAFLSKEKLSYEAKFRVDDANKLVKFTEMLKESSSGMTNSGSSFSTTSFKTGKDGRSESVIEQQANQFGKKYDYQFDFKTVRGKIEELAQAAGYDFQYQITAKGL</sequence>
<feature type="compositionally biased region" description="Low complexity" evidence="1">
    <location>
        <begin position="67"/>
        <end position="84"/>
    </location>
</feature>
<name>A0A347ZQ68_9CHLR</name>
<dbReference type="EMBL" id="QUMS01000004">
    <property type="protein sequence ID" value="REG06223.1"/>
    <property type="molecule type" value="Genomic_DNA"/>
</dbReference>
<protein>
    <submittedName>
        <fullName evidence="2">Uncharacterized protein</fullName>
    </submittedName>
</protein>
<evidence type="ECO:0000256" key="1">
    <source>
        <dbReference type="SAM" id="MobiDB-lite"/>
    </source>
</evidence>
<keyword evidence="3" id="KW-1185">Reference proteome</keyword>
<reference evidence="2 3" key="1">
    <citation type="submission" date="2018-08" db="EMBL/GenBank/DDBJ databases">
        <title>Genomic Encyclopedia of Type Strains, Phase IV (KMG-IV): sequencing the most valuable type-strain genomes for metagenomic binning, comparative biology and taxonomic classification.</title>
        <authorList>
            <person name="Goeker M."/>
        </authorList>
    </citation>
    <scope>NUCLEOTIDE SEQUENCE [LARGE SCALE GENOMIC DNA]</scope>
    <source>
        <strain evidence="2 3">DSM 23923</strain>
    </source>
</reference>
<accession>A0A347ZQ68</accession>